<comment type="caution">
    <text evidence="2">The sequence shown here is derived from an EMBL/GenBank/DDBJ whole genome shotgun (WGS) entry which is preliminary data.</text>
</comment>
<dbReference type="RefSeq" id="WP_344670650.1">
    <property type="nucleotide sequence ID" value="NZ_BAAAQN010000064.1"/>
</dbReference>
<dbReference type="Proteomes" id="UP001500751">
    <property type="component" value="Unassembled WGS sequence"/>
</dbReference>
<sequence length="351" mass="38497">MLFSEVERGTLAPITPWEDPAWRAEVEAWIRTTLADLGLTAARDGWRARIRRWSVLCRVPLVGTSTATTGEREPEPESEPEPVWFKANPEPSRFEAAISWYLGQHHPEHVLTPLAVDVERGWTLLPHGGQILRDGLAARESASASLSASVEDCIPVVQQYAQFQRAVSTDHVLALGVPHLSVNTLPETIKQIEAAGQSLSATDRALLDARLPDFTTWCHELAATGVPDALDHADLHAGQVFAPTTTTTTTTTRYRFCDWGDAAVTHPFTSMLAPTRAVRRIGANTKDVARLHDAYLEPWTAEYDRAALAEMLTLACRVEAVARILVWNRVFPGNPGGSPGWAAELAEAADY</sequence>
<evidence type="ECO:0000256" key="1">
    <source>
        <dbReference type="SAM" id="MobiDB-lite"/>
    </source>
</evidence>
<name>A0ABN2VCG4_9ACTN</name>
<accession>A0ABN2VCG4</accession>
<dbReference type="InterPro" id="IPR011009">
    <property type="entry name" value="Kinase-like_dom_sf"/>
</dbReference>
<proteinExistence type="predicted"/>
<evidence type="ECO:0000313" key="2">
    <source>
        <dbReference type="EMBL" id="GAA2056436.1"/>
    </source>
</evidence>
<feature type="region of interest" description="Disordered" evidence="1">
    <location>
        <begin position="66"/>
        <end position="85"/>
    </location>
</feature>
<dbReference type="EMBL" id="BAAAQN010000064">
    <property type="protein sequence ID" value="GAA2056436.1"/>
    <property type="molecule type" value="Genomic_DNA"/>
</dbReference>
<keyword evidence="3" id="KW-1185">Reference proteome</keyword>
<dbReference type="SUPFAM" id="SSF56112">
    <property type="entry name" value="Protein kinase-like (PK-like)"/>
    <property type="match status" value="1"/>
</dbReference>
<evidence type="ECO:0000313" key="3">
    <source>
        <dbReference type="Proteomes" id="UP001500751"/>
    </source>
</evidence>
<organism evidence="2 3">
    <name type="scientific">Catenulispora yoronensis</name>
    <dbReference type="NCBI Taxonomy" id="450799"/>
    <lineage>
        <taxon>Bacteria</taxon>
        <taxon>Bacillati</taxon>
        <taxon>Actinomycetota</taxon>
        <taxon>Actinomycetes</taxon>
        <taxon>Catenulisporales</taxon>
        <taxon>Catenulisporaceae</taxon>
        <taxon>Catenulispora</taxon>
    </lineage>
</organism>
<reference evidence="2 3" key="1">
    <citation type="journal article" date="2019" name="Int. J. Syst. Evol. Microbiol.">
        <title>The Global Catalogue of Microorganisms (GCM) 10K type strain sequencing project: providing services to taxonomists for standard genome sequencing and annotation.</title>
        <authorList>
            <consortium name="The Broad Institute Genomics Platform"/>
            <consortium name="The Broad Institute Genome Sequencing Center for Infectious Disease"/>
            <person name="Wu L."/>
            <person name="Ma J."/>
        </authorList>
    </citation>
    <scope>NUCLEOTIDE SEQUENCE [LARGE SCALE GENOMIC DNA]</scope>
    <source>
        <strain evidence="2 3">JCM 16014</strain>
    </source>
</reference>
<protein>
    <submittedName>
        <fullName evidence="2">Phosphotransferase</fullName>
    </submittedName>
</protein>
<gene>
    <name evidence="2" type="ORF">GCM10009839_76970</name>
</gene>